<name>A0ABV7H548_9BURK</name>
<dbReference type="Proteomes" id="UP001595556">
    <property type="component" value="Unassembled WGS sequence"/>
</dbReference>
<dbReference type="InterPro" id="IPR013078">
    <property type="entry name" value="His_Pase_superF_clade-1"/>
</dbReference>
<feature type="signal peptide" evidence="1">
    <location>
        <begin position="1"/>
        <end position="34"/>
    </location>
</feature>
<dbReference type="RefSeq" id="WP_377302868.1">
    <property type="nucleotide sequence ID" value="NZ_CP180191.1"/>
</dbReference>
<dbReference type="SMART" id="SM00855">
    <property type="entry name" value="PGAM"/>
    <property type="match status" value="1"/>
</dbReference>
<sequence length="203" mass="21953">MRSPHTFTLQRFTPLRFVFICALVLAAAIPSTRAAELSEADLLKRIAQGGVVLMVRHAQTVSGIGDPPGFDLAKCATQRNLDARGRDQARALGSRLARAGVRPTRVLSSAWCRCKDTAQLAFGSYTVLPELNSFFEDRRTEPAQTAALRERLGRLATTDIEVWVTHQVNIQALAGVSPAMGETVVLAAGQPVRVLGRLAQPVP</sequence>
<protein>
    <submittedName>
        <fullName evidence="2">Histidine phosphatase family protein</fullName>
    </submittedName>
</protein>
<keyword evidence="1" id="KW-0732">Signal</keyword>
<evidence type="ECO:0000256" key="1">
    <source>
        <dbReference type="SAM" id="SignalP"/>
    </source>
</evidence>
<feature type="chain" id="PRO_5047420438" evidence="1">
    <location>
        <begin position="35"/>
        <end position="203"/>
    </location>
</feature>
<keyword evidence="3" id="KW-1185">Reference proteome</keyword>
<organism evidence="2 3">
    <name type="scientific">Piscinibacterium candidicorallinum</name>
    <dbReference type="NCBI Taxonomy" id="1793872"/>
    <lineage>
        <taxon>Bacteria</taxon>
        <taxon>Pseudomonadati</taxon>
        <taxon>Pseudomonadota</taxon>
        <taxon>Betaproteobacteria</taxon>
        <taxon>Burkholderiales</taxon>
        <taxon>Piscinibacterium</taxon>
    </lineage>
</organism>
<dbReference type="Gene3D" id="3.40.50.1240">
    <property type="entry name" value="Phosphoglycerate mutase-like"/>
    <property type="match status" value="1"/>
</dbReference>
<dbReference type="Pfam" id="PF00300">
    <property type="entry name" value="His_Phos_1"/>
    <property type="match status" value="1"/>
</dbReference>
<dbReference type="CDD" id="cd07040">
    <property type="entry name" value="HP"/>
    <property type="match status" value="1"/>
</dbReference>
<accession>A0ABV7H548</accession>
<dbReference type="SUPFAM" id="SSF53254">
    <property type="entry name" value="Phosphoglycerate mutase-like"/>
    <property type="match status" value="1"/>
</dbReference>
<dbReference type="InterPro" id="IPR029033">
    <property type="entry name" value="His_PPase_superfam"/>
</dbReference>
<evidence type="ECO:0000313" key="3">
    <source>
        <dbReference type="Proteomes" id="UP001595556"/>
    </source>
</evidence>
<comment type="caution">
    <text evidence="2">The sequence shown here is derived from an EMBL/GenBank/DDBJ whole genome shotgun (WGS) entry which is preliminary data.</text>
</comment>
<proteinExistence type="predicted"/>
<dbReference type="EMBL" id="JBHRTI010000004">
    <property type="protein sequence ID" value="MFC3147609.1"/>
    <property type="molecule type" value="Genomic_DNA"/>
</dbReference>
<reference evidence="3" key="1">
    <citation type="journal article" date="2019" name="Int. J. Syst. Evol. Microbiol.">
        <title>The Global Catalogue of Microorganisms (GCM) 10K type strain sequencing project: providing services to taxonomists for standard genome sequencing and annotation.</title>
        <authorList>
            <consortium name="The Broad Institute Genomics Platform"/>
            <consortium name="The Broad Institute Genome Sequencing Center for Infectious Disease"/>
            <person name="Wu L."/>
            <person name="Ma J."/>
        </authorList>
    </citation>
    <scope>NUCLEOTIDE SEQUENCE [LARGE SCALE GENOMIC DNA]</scope>
    <source>
        <strain evidence="3">KCTC 52168</strain>
    </source>
</reference>
<evidence type="ECO:0000313" key="2">
    <source>
        <dbReference type="EMBL" id="MFC3147609.1"/>
    </source>
</evidence>
<gene>
    <name evidence="2" type="ORF">ACFOEN_08140</name>
</gene>